<dbReference type="Proteomes" id="UP000249829">
    <property type="component" value="Unassembled WGS sequence"/>
</dbReference>
<accession>A0A2V5H6E0</accession>
<feature type="region of interest" description="Disordered" evidence="1">
    <location>
        <begin position="1"/>
        <end position="80"/>
    </location>
</feature>
<dbReference type="EMBL" id="KZ825159">
    <property type="protein sequence ID" value="PYI17204.1"/>
    <property type="molecule type" value="Genomic_DNA"/>
</dbReference>
<organism evidence="2 3">
    <name type="scientific">Aspergillus violaceofuscus (strain CBS 115571)</name>
    <dbReference type="NCBI Taxonomy" id="1450538"/>
    <lineage>
        <taxon>Eukaryota</taxon>
        <taxon>Fungi</taxon>
        <taxon>Dikarya</taxon>
        <taxon>Ascomycota</taxon>
        <taxon>Pezizomycotina</taxon>
        <taxon>Eurotiomycetes</taxon>
        <taxon>Eurotiomycetidae</taxon>
        <taxon>Eurotiales</taxon>
        <taxon>Aspergillaceae</taxon>
        <taxon>Aspergillus</taxon>
    </lineage>
</organism>
<protein>
    <submittedName>
        <fullName evidence="2">Uncharacterized protein</fullName>
    </submittedName>
</protein>
<proteinExistence type="predicted"/>
<keyword evidence="3" id="KW-1185">Reference proteome</keyword>
<gene>
    <name evidence="2" type="ORF">BO99DRAFT_475176</name>
</gene>
<evidence type="ECO:0000313" key="3">
    <source>
        <dbReference type="Proteomes" id="UP000249829"/>
    </source>
</evidence>
<reference evidence="2 3" key="1">
    <citation type="submission" date="2018-02" db="EMBL/GenBank/DDBJ databases">
        <title>The genomes of Aspergillus section Nigri reveals drivers in fungal speciation.</title>
        <authorList>
            <consortium name="DOE Joint Genome Institute"/>
            <person name="Vesth T.C."/>
            <person name="Nybo J."/>
            <person name="Theobald S."/>
            <person name="Brandl J."/>
            <person name="Frisvad J.C."/>
            <person name="Nielsen K.F."/>
            <person name="Lyhne E.K."/>
            <person name="Kogle M.E."/>
            <person name="Kuo A."/>
            <person name="Riley R."/>
            <person name="Clum A."/>
            <person name="Nolan M."/>
            <person name="Lipzen A."/>
            <person name="Salamov A."/>
            <person name="Henrissat B."/>
            <person name="Wiebenga A."/>
            <person name="De vries R.P."/>
            <person name="Grigoriev I.V."/>
            <person name="Mortensen U.H."/>
            <person name="Andersen M.R."/>
            <person name="Baker S.E."/>
        </authorList>
    </citation>
    <scope>NUCLEOTIDE SEQUENCE [LARGE SCALE GENOMIC DNA]</scope>
    <source>
        <strain evidence="2 3">CBS 115571</strain>
    </source>
</reference>
<name>A0A2V5H6E0_ASPV1</name>
<evidence type="ECO:0000313" key="2">
    <source>
        <dbReference type="EMBL" id="PYI17204.1"/>
    </source>
</evidence>
<dbReference type="OMA" id="FLWEDIN"/>
<evidence type="ECO:0000256" key="1">
    <source>
        <dbReference type="SAM" id="MobiDB-lite"/>
    </source>
</evidence>
<feature type="region of interest" description="Disordered" evidence="1">
    <location>
        <begin position="198"/>
        <end position="248"/>
    </location>
</feature>
<feature type="compositionally biased region" description="Polar residues" evidence="1">
    <location>
        <begin position="55"/>
        <end position="68"/>
    </location>
</feature>
<feature type="compositionally biased region" description="Low complexity" evidence="1">
    <location>
        <begin position="228"/>
        <end position="242"/>
    </location>
</feature>
<dbReference type="AlphaFoldDB" id="A0A2V5H6E0"/>
<sequence length="248" mass="26654">MPFFRKQKRGGPSTPPSLPDHQASKPLKTGSHSIRALFTGKKPRPAAHPHPTSPTLPNGSETSTTTPKPQGPFSVSFHPKPQPTLCWQNIDPPDNLLVSLDEKALEQQFLLHRPRPRATAMIDTSRTTSPTYTSPKAAAAAAAAAAATLLPGYNDVSGSVIVDWNGYPHFLSPQEEVDRKLQLEAAVQERMLGLPRRTEFAWERPGTQQQGCGGHYAPPRYTPAGAKSGSRSSCESTSSSGSGSSGRR</sequence>